<keyword evidence="2" id="KW-1185">Reference proteome</keyword>
<dbReference type="InterPro" id="IPR045609">
    <property type="entry name" value="DUF6451"/>
</dbReference>
<name>A0A183N1K3_9TREM</name>
<gene>
    <name evidence="1" type="ORF">SMRZ_LOCUS22178</name>
</gene>
<evidence type="ECO:0000313" key="2">
    <source>
        <dbReference type="Proteomes" id="UP000277204"/>
    </source>
</evidence>
<sequence>MKKMSEEVQKIVDSWHTTRSGGNFLESINDEQGASDVSVNENTGKSQIVSIQSKNIWNSKQQSTNIKVRIFNTNVKTVLLYRVKTEGTTTIIMKKGQVFIKKCLCKMHHVH</sequence>
<dbReference type="EMBL" id="UZAI01019036">
    <property type="protein sequence ID" value="VDP42304.1"/>
    <property type="molecule type" value="Genomic_DNA"/>
</dbReference>
<dbReference type="Pfam" id="PF20049">
    <property type="entry name" value="DUF6451"/>
    <property type="match status" value="1"/>
</dbReference>
<reference evidence="1 2" key="1">
    <citation type="submission" date="2018-11" db="EMBL/GenBank/DDBJ databases">
        <authorList>
            <consortium name="Pathogen Informatics"/>
        </authorList>
    </citation>
    <scope>NUCLEOTIDE SEQUENCE [LARGE SCALE GENOMIC DNA]</scope>
    <source>
        <strain evidence="1 2">Zambia</strain>
    </source>
</reference>
<dbReference type="Proteomes" id="UP000277204">
    <property type="component" value="Unassembled WGS sequence"/>
</dbReference>
<organism evidence="1 2">
    <name type="scientific">Schistosoma margrebowiei</name>
    <dbReference type="NCBI Taxonomy" id="48269"/>
    <lineage>
        <taxon>Eukaryota</taxon>
        <taxon>Metazoa</taxon>
        <taxon>Spiralia</taxon>
        <taxon>Lophotrochozoa</taxon>
        <taxon>Platyhelminthes</taxon>
        <taxon>Trematoda</taxon>
        <taxon>Digenea</taxon>
        <taxon>Strigeidida</taxon>
        <taxon>Schistosomatoidea</taxon>
        <taxon>Schistosomatidae</taxon>
        <taxon>Schistosoma</taxon>
    </lineage>
</organism>
<evidence type="ECO:0000313" key="1">
    <source>
        <dbReference type="EMBL" id="VDP42304.1"/>
    </source>
</evidence>
<accession>A0A183N1K3</accession>
<dbReference type="AlphaFoldDB" id="A0A183N1K3"/>
<protein>
    <submittedName>
        <fullName evidence="1">Uncharacterized protein</fullName>
    </submittedName>
</protein>
<proteinExistence type="predicted"/>